<dbReference type="RefSeq" id="WP_260796107.1">
    <property type="nucleotide sequence ID" value="NZ_CP093313.1"/>
</dbReference>
<name>A0A9J7BUB0_9BACT</name>
<accession>A0A9J7BUB0</accession>
<dbReference type="InterPro" id="IPR017802">
    <property type="entry name" value="VWFA-rel_acidobac-type"/>
</dbReference>
<sequence length="363" mass="40159">MDMLNFLPAAPRRRVPNFVGLVFAAAFSAALVNAQQPAAPPAPNPAPASQPAAPAQTPAPSAQQPANTQQPATGQQPANPSDQDQYTIRTQVNEVIQIFTVTDKHGHFIPNLTQSDFALLDDGRAPERVTSFRQQINLPLRVGLVIDASTSIRTRFQFEQQSAIEFLLQMVKPAHDRAFVMDFAEVPHISQDWTNNLDALETGINRLKPAGGTALFDSVYVACRDKLLDTARGQEPVRKAMILISDGDDDQSRVHEDEAIKMCQRADTIIYTISTNWTPSRSRGDDVLKRMADATGGQAFWPPSAEDMANSFHEISQSLRSQYALTYVPADFKANGAFRPIYLYCNDRRYNVLARKGYFAPKP</sequence>
<evidence type="ECO:0000256" key="1">
    <source>
        <dbReference type="SAM" id="MobiDB-lite"/>
    </source>
</evidence>
<proteinExistence type="predicted"/>
<feature type="signal peptide" evidence="2">
    <location>
        <begin position="1"/>
        <end position="34"/>
    </location>
</feature>
<feature type="domain" description="VWFA" evidence="3">
    <location>
        <begin position="141"/>
        <end position="315"/>
    </location>
</feature>
<dbReference type="SMART" id="SM00327">
    <property type="entry name" value="VWA"/>
    <property type="match status" value="1"/>
</dbReference>
<dbReference type="AlphaFoldDB" id="A0A9J7BUB0"/>
<protein>
    <submittedName>
        <fullName evidence="4">VWA domain-containing protein</fullName>
    </submittedName>
</protein>
<organism evidence="4 5">
    <name type="scientific">Occallatibacter riparius</name>
    <dbReference type="NCBI Taxonomy" id="1002689"/>
    <lineage>
        <taxon>Bacteria</taxon>
        <taxon>Pseudomonadati</taxon>
        <taxon>Acidobacteriota</taxon>
        <taxon>Terriglobia</taxon>
        <taxon>Terriglobales</taxon>
        <taxon>Acidobacteriaceae</taxon>
        <taxon>Occallatibacter</taxon>
    </lineage>
</organism>
<dbReference type="CDD" id="cd00198">
    <property type="entry name" value="vWFA"/>
    <property type="match status" value="1"/>
</dbReference>
<feature type="region of interest" description="Disordered" evidence="1">
    <location>
        <begin position="36"/>
        <end position="83"/>
    </location>
</feature>
<dbReference type="Pfam" id="PF00092">
    <property type="entry name" value="VWA"/>
    <property type="match status" value="1"/>
</dbReference>
<keyword evidence="5" id="KW-1185">Reference proteome</keyword>
<evidence type="ECO:0000259" key="3">
    <source>
        <dbReference type="PROSITE" id="PS50234"/>
    </source>
</evidence>
<dbReference type="PROSITE" id="PS50234">
    <property type="entry name" value="VWFA"/>
    <property type="match status" value="1"/>
</dbReference>
<feature type="compositionally biased region" description="Pro residues" evidence="1">
    <location>
        <begin position="38"/>
        <end position="48"/>
    </location>
</feature>
<evidence type="ECO:0000256" key="2">
    <source>
        <dbReference type="SAM" id="SignalP"/>
    </source>
</evidence>
<gene>
    <name evidence="4" type="ORF">MOP44_11095</name>
</gene>
<evidence type="ECO:0000313" key="4">
    <source>
        <dbReference type="EMBL" id="UWZ86468.1"/>
    </source>
</evidence>
<dbReference type="SUPFAM" id="SSF53300">
    <property type="entry name" value="vWA-like"/>
    <property type="match status" value="1"/>
</dbReference>
<dbReference type="Gene3D" id="3.40.50.410">
    <property type="entry name" value="von Willebrand factor, type A domain"/>
    <property type="match status" value="1"/>
</dbReference>
<feature type="compositionally biased region" description="Low complexity" evidence="1">
    <location>
        <begin position="49"/>
        <end position="80"/>
    </location>
</feature>
<feature type="chain" id="PRO_5039898442" evidence="2">
    <location>
        <begin position="35"/>
        <end position="363"/>
    </location>
</feature>
<evidence type="ECO:0000313" key="5">
    <source>
        <dbReference type="Proteomes" id="UP001059380"/>
    </source>
</evidence>
<dbReference type="EMBL" id="CP093313">
    <property type="protein sequence ID" value="UWZ86468.1"/>
    <property type="molecule type" value="Genomic_DNA"/>
</dbReference>
<dbReference type="KEGG" id="orp:MOP44_11095"/>
<dbReference type="NCBIfam" id="TIGR03436">
    <property type="entry name" value="acidobact_VWFA"/>
    <property type="match status" value="1"/>
</dbReference>
<dbReference type="Proteomes" id="UP001059380">
    <property type="component" value="Chromosome"/>
</dbReference>
<reference evidence="4" key="1">
    <citation type="submission" date="2021-04" db="EMBL/GenBank/DDBJ databases">
        <title>Phylogenetic analysis of Acidobacteriaceae.</title>
        <authorList>
            <person name="Qiu L."/>
            <person name="Zhang Q."/>
        </authorList>
    </citation>
    <scope>NUCLEOTIDE SEQUENCE</scope>
    <source>
        <strain evidence="4">DSM 25168</strain>
    </source>
</reference>
<keyword evidence="2" id="KW-0732">Signal</keyword>
<dbReference type="InterPro" id="IPR002035">
    <property type="entry name" value="VWF_A"/>
</dbReference>
<dbReference type="InterPro" id="IPR036465">
    <property type="entry name" value="vWFA_dom_sf"/>
</dbReference>